<reference evidence="8" key="1">
    <citation type="journal article" date="2016" name="Proc. Natl. Acad. Sci. U.S.A.">
        <title>Comparative genomics of biotechnologically important yeasts.</title>
        <authorList>
            <person name="Riley R."/>
            <person name="Haridas S."/>
            <person name="Wolfe K.H."/>
            <person name="Lopes M.R."/>
            <person name="Hittinger C.T."/>
            <person name="Goeker M."/>
            <person name="Salamov A.A."/>
            <person name="Wisecaver J.H."/>
            <person name="Long T.M."/>
            <person name="Calvey C.H."/>
            <person name="Aerts A.L."/>
            <person name="Barry K.W."/>
            <person name="Choi C."/>
            <person name="Clum A."/>
            <person name="Coughlan A.Y."/>
            <person name="Deshpande S."/>
            <person name="Douglass A.P."/>
            <person name="Hanson S.J."/>
            <person name="Klenk H.-P."/>
            <person name="LaButti K.M."/>
            <person name="Lapidus A."/>
            <person name="Lindquist E.A."/>
            <person name="Lipzen A.M."/>
            <person name="Meier-Kolthoff J.P."/>
            <person name="Ohm R.A."/>
            <person name="Otillar R.P."/>
            <person name="Pangilinan J.L."/>
            <person name="Peng Y."/>
            <person name="Rokas A."/>
            <person name="Rosa C.A."/>
            <person name="Scheuner C."/>
            <person name="Sibirny A.A."/>
            <person name="Slot J.C."/>
            <person name="Stielow J.B."/>
            <person name="Sun H."/>
            <person name="Kurtzman C.P."/>
            <person name="Blackwell M."/>
            <person name="Grigoriev I.V."/>
            <person name="Jeffries T.W."/>
        </authorList>
    </citation>
    <scope>NUCLEOTIDE SEQUENCE [LARGE SCALE GENOMIC DNA]</scope>
    <source>
        <strain evidence="8">NRRL Y-1626</strain>
    </source>
</reference>
<evidence type="ECO:0000256" key="3">
    <source>
        <dbReference type="ARBA" id="ARBA00022576"/>
    </source>
</evidence>
<evidence type="ECO:0000256" key="2">
    <source>
        <dbReference type="ARBA" id="ARBA00007441"/>
    </source>
</evidence>
<keyword evidence="3" id="KW-0032">Aminotransferase</keyword>
<dbReference type="GO" id="GO:0019878">
    <property type="term" value="P:lysine biosynthetic process via aminoadipic acid"/>
    <property type="evidence" value="ECO:0007669"/>
    <property type="project" value="TreeGrafter"/>
</dbReference>
<evidence type="ECO:0000259" key="6">
    <source>
        <dbReference type="Pfam" id="PF00155"/>
    </source>
</evidence>
<comment type="cofactor">
    <cofactor evidence="1">
        <name>pyridoxal 5'-phosphate</name>
        <dbReference type="ChEBI" id="CHEBI:597326"/>
    </cofactor>
</comment>
<dbReference type="GO" id="GO:0006571">
    <property type="term" value="P:tyrosine biosynthetic process"/>
    <property type="evidence" value="ECO:0007669"/>
    <property type="project" value="TreeGrafter"/>
</dbReference>
<dbReference type="EMBL" id="LXPE01000002">
    <property type="protein sequence ID" value="OBA28704.1"/>
    <property type="molecule type" value="Genomic_DNA"/>
</dbReference>
<dbReference type="Pfam" id="PF00155">
    <property type="entry name" value="Aminotran_1_2"/>
    <property type="match status" value="1"/>
</dbReference>
<dbReference type="PANTHER" id="PTHR42790:SF21">
    <property type="entry name" value="AROMATIC_AMINOADIPATE AMINOTRANSFERASE 1"/>
    <property type="match status" value="1"/>
</dbReference>
<keyword evidence="8" id="KW-1185">Reference proteome</keyword>
<organism evidence="7 8">
    <name type="scientific">Hanseniaspora valbyensis NRRL Y-1626</name>
    <dbReference type="NCBI Taxonomy" id="766949"/>
    <lineage>
        <taxon>Eukaryota</taxon>
        <taxon>Fungi</taxon>
        <taxon>Dikarya</taxon>
        <taxon>Ascomycota</taxon>
        <taxon>Saccharomycotina</taxon>
        <taxon>Saccharomycetes</taxon>
        <taxon>Saccharomycodales</taxon>
        <taxon>Saccharomycodaceae</taxon>
        <taxon>Hanseniaspora</taxon>
    </lineage>
</organism>
<dbReference type="OrthoDB" id="691673at2759"/>
<keyword evidence="5" id="KW-0663">Pyridoxal phosphate</keyword>
<dbReference type="GO" id="GO:0047536">
    <property type="term" value="F:2-aminoadipate transaminase activity"/>
    <property type="evidence" value="ECO:0007669"/>
    <property type="project" value="TreeGrafter"/>
</dbReference>
<gene>
    <name evidence="7" type="ORF">HANVADRAFT_20937</name>
</gene>
<evidence type="ECO:0000256" key="5">
    <source>
        <dbReference type="ARBA" id="ARBA00022898"/>
    </source>
</evidence>
<dbReference type="InterPro" id="IPR015424">
    <property type="entry name" value="PyrdxlP-dep_Trfase"/>
</dbReference>
<keyword evidence="4 7" id="KW-0808">Transferase</keyword>
<protein>
    <submittedName>
        <fullName evidence="7">PLP-dependent transferase</fullName>
    </submittedName>
</protein>
<comment type="similarity">
    <text evidence="2">Belongs to the class-I pyridoxal-phosphate-dependent aminotransferase family.</text>
</comment>
<evidence type="ECO:0000313" key="7">
    <source>
        <dbReference type="EMBL" id="OBA28704.1"/>
    </source>
</evidence>
<dbReference type="AlphaFoldDB" id="A0A1B7TIZ1"/>
<evidence type="ECO:0000256" key="4">
    <source>
        <dbReference type="ARBA" id="ARBA00022679"/>
    </source>
</evidence>
<dbReference type="GO" id="GO:0030170">
    <property type="term" value="F:pyridoxal phosphate binding"/>
    <property type="evidence" value="ECO:0007669"/>
    <property type="project" value="InterPro"/>
</dbReference>
<dbReference type="InterPro" id="IPR015421">
    <property type="entry name" value="PyrdxlP-dep_Trfase_major"/>
</dbReference>
<dbReference type="GO" id="GO:0009074">
    <property type="term" value="P:aromatic amino acid family catabolic process"/>
    <property type="evidence" value="ECO:0007669"/>
    <property type="project" value="TreeGrafter"/>
</dbReference>
<feature type="domain" description="Aminotransferase class I/classII large" evidence="6">
    <location>
        <begin position="104"/>
        <end position="447"/>
    </location>
</feature>
<evidence type="ECO:0000256" key="1">
    <source>
        <dbReference type="ARBA" id="ARBA00001933"/>
    </source>
</evidence>
<dbReference type="SUPFAM" id="SSF53383">
    <property type="entry name" value="PLP-dependent transferases"/>
    <property type="match status" value="1"/>
</dbReference>
<proteinExistence type="inferred from homology"/>
<evidence type="ECO:0000313" key="8">
    <source>
        <dbReference type="Proteomes" id="UP000092321"/>
    </source>
</evidence>
<dbReference type="Gene3D" id="3.40.640.10">
    <property type="entry name" value="Type I PLP-dependent aspartate aminotransferase-like (Major domain)"/>
    <property type="match status" value="1"/>
</dbReference>
<dbReference type="InterPro" id="IPR004839">
    <property type="entry name" value="Aminotransferase_I/II_large"/>
</dbReference>
<comment type="caution">
    <text evidence="7">The sequence shown here is derived from an EMBL/GenBank/DDBJ whole genome shotgun (WGS) entry which is preliminary data.</text>
</comment>
<dbReference type="GO" id="GO:0008793">
    <property type="term" value="F:aromatic-amino-acid transaminase activity"/>
    <property type="evidence" value="ECO:0007669"/>
    <property type="project" value="TreeGrafter"/>
</dbReference>
<dbReference type="Proteomes" id="UP000092321">
    <property type="component" value="Unassembled WGS sequence"/>
</dbReference>
<name>A0A1B7TIZ1_9ASCO</name>
<accession>A0A1B7TIZ1</accession>
<dbReference type="CDD" id="cd00609">
    <property type="entry name" value="AAT_like"/>
    <property type="match status" value="1"/>
</dbReference>
<sequence>MFAKDFSHLYSDECNRRNQDKLSALFAYAQRKDVTFLGNGLPESKYFPWQSVSGTCPTPPFANGIDSCDKSTDTFSFQTMKNDNSNSKLGTCGDSSFNLARGLQYQAIEGQPAVLDFIREHLKIIHKVGTHYQDWDAILSIGNCQAFDAIIRTFCNVGDFILAEEYSFSATVNAAKAQGIKPVSLKMDDHGIIPEYLIELLDNWPADLKKPKLLYTIPTGQNPLSYSLSTERKKIIYEVLQKHDILIVEDEPYYFLQTGEYVSKNERKEVKFNNHQEFVDSLATSFLSLDNDGRVLRMESYSKVLAPGIRLGFIAGSSAILKKISAYHLMSIMAPSGFSQTFLNELLNSWKQTGYLDWLIGLRHEYTLKRDGALDCLLELIPKELIENDVVRVSPPAAGMFFTVELNAKKHSKFNGDKNAVEDYINEKFIEEGVIVAPGSWFAVGNPEEIKDIISSEDDGYIFYRMTFAASELPIIQEGIAKIANVIKFEFK</sequence>
<dbReference type="PANTHER" id="PTHR42790">
    <property type="entry name" value="AMINOTRANSFERASE"/>
    <property type="match status" value="1"/>
</dbReference>
<dbReference type="InterPro" id="IPR050859">
    <property type="entry name" value="Class-I_PLP-dep_aminotransf"/>
</dbReference>